<dbReference type="SUPFAM" id="SSF56399">
    <property type="entry name" value="ADP-ribosylation"/>
    <property type="match status" value="1"/>
</dbReference>
<evidence type="ECO:0000313" key="8">
    <source>
        <dbReference type="Proteomes" id="UP000824998"/>
    </source>
</evidence>
<dbReference type="PANTHER" id="PTHR21328">
    <property type="entry name" value="POLY ADP-RIBOSE POLYMERASE FAMILY, MEMBER PARP"/>
    <property type="match status" value="1"/>
</dbReference>
<sequence length="1197" mass="131975">MGRKAYIADVAAATAANIPNISSVTKGTEDGDLHLSFVPHTGAPMEISILSLDIGGYPSENTYMITTESLDLPKDVNAVLLETQGFSAGMRLQDLVSSISKNLGKHLATSSPDDKPIIGGTGEDNGGVHSGDESSDEYSSDEYPDSGDDDWAEIYTNDSVGVTSTIKLSPQETIKINKRIRSDFRAVKAAGFKIGILSGAKAGAVSSLVSISVKVDMLGLSEEATQAWDLDSQHYIVLLIRYLDGYRSFNAIMQDPAKSSNIEFRIGLSNKYKPALASALAAFTDSNREHVKRPNSLPRDKEEEINDAHFSSLFISSSLNEFINKSFITLLKVRNNIGVTWSGAKTWFNEHQSKIEAKKLEMEYSYDDPKVSPTKQTFPEIIAKDHLTDNQTNQVSFPLLAAQFALRYLTRCTDYCLVCHDQIEDEFEALKPYVCSNPLCLYQYMSLGFGPSVEHEILTQPYVVDLLVSFCYAAARNRRLREYPTGMSLVVPAVIDTITVSRGGIFSAPHSSGSTSSRIQPPAVAQYLIDVKVDMVHSEILFEKGKCPVRIGDWLELRMTGRPPAHHRVENVSMFPTVRLSSDAVIPKSSDDGYVVATSIPSPPIPTLSPATVTLYNQRFDDLDEVMKAETIVLLLETLPSVGEMQTFLHEQIRVAEPSLRSWKDRVSPAALGILRWIVASNRSCIIQIDKCPGQNDDEATLAKLRLDQRISNIPESYVQFRFAQGAPDKEQRFLTALKTNREQLDTKYPTLFAWHGSPLQNWHSIIRSGLDFKETLHGRAYGHGVYHAIDQKISIGYAGGVGVSHWHGSQLKISTAMSLNEIVNVPSLFASSHPYLVVQHIDWIQCRYLLVQVKEWETPQYPNSTAIDATGASASNIRPEDVVQDPKFTARSTLQKPIGVPVCAISTSKSFRADNSTTGPDQKRRKHSKASANIPSLASDSDDMEDIAFLLSDDEDDLGEDGKSQGQFVVLNGAPLTDFVPGSLDRSTLPMLDPPSYATPIATKTLQRNLKEVLEVQKKVPPHELGWYIDATLIDNFYQWIVELHSFDPALPLAKDMKIAGVTSIVLEIRFGKDYPHSPPFVRVIRPRFLPFMHGGGGHVTGGGAMCMELLTNTGWSAVSSIEGVLLQVRMAIMNLEPKPAKLLTTNSNGQKDYGISEAVEAYRRVCAQHGWTVPPDFGDFATNGTASGRGQNWTY</sequence>
<dbReference type="Gene3D" id="3.10.110.10">
    <property type="entry name" value="Ubiquitin Conjugating Enzyme"/>
    <property type="match status" value="1"/>
</dbReference>
<feature type="domain" description="UBC core" evidence="6">
    <location>
        <begin position="1005"/>
        <end position="1174"/>
    </location>
</feature>
<keyword evidence="3" id="KW-0548">Nucleotidyltransferase</keyword>
<feature type="compositionally biased region" description="Acidic residues" evidence="5">
    <location>
        <begin position="133"/>
        <end position="149"/>
    </location>
</feature>
<feature type="region of interest" description="Disordered" evidence="5">
    <location>
        <begin position="107"/>
        <end position="149"/>
    </location>
</feature>
<feature type="compositionally biased region" description="Polar residues" evidence="5">
    <location>
        <begin position="931"/>
        <end position="940"/>
    </location>
</feature>
<dbReference type="InterPro" id="IPR016135">
    <property type="entry name" value="UBQ-conjugating_enzyme/RWD"/>
</dbReference>
<dbReference type="OrthoDB" id="109543at2759"/>
<dbReference type="Gene3D" id="3.90.228.10">
    <property type="match status" value="1"/>
</dbReference>
<accession>A0A9P8C297</accession>
<proteinExistence type="predicted"/>
<dbReference type="SUPFAM" id="SSF54495">
    <property type="entry name" value="UBC-like"/>
    <property type="match status" value="1"/>
</dbReference>
<keyword evidence="2" id="KW-0808">Transferase</keyword>
<evidence type="ECO:0000256" key="4">
    <source>
        <dbReference type="ARBA" id="ARBA00023027"/>
    </source>
</evidence>
<dbReference type="GO" id="GO:0003950">
    <property type="term" value="F:NAD+ poly-ADP-ribosyltransferase activity"/>
    <property type="evidence" value="ECO:0007669"/>
    <property type="project" value="InterPro"/>
</dbReference>
<dbReference type="Pfam" id="PF00644">
    <property type="entry name" value="PARP"/>
    <property type="match status" value="1"/>
</dbReference>
<keyword evidence="4" id="KW-0520">NAD</keyword>
<protein>
    <recommendedName>
        <fullName evidence="6">UBC core domain-containing protein</fullName>
    </recommendedName>
</protein>
<dbReference type="InterPro" id="IPR000608">
    <property type="entry name" value="UBC"/>
</dbReference>
<dbReference type="GO" id="GO:0016779">
    <property type="term" value="F:nucleotidyltransferase activity"/>
    <property type="evidence" value="ECO:0007669"/>
    <property type="project" value="UniProtKB-KW"/>
</dbReference>
<evidence type="ECO:0000256" key="2">
    <source>
        <dbReference type="ARBA" id="ARBA00022679"/>
    </source>
</evidence>
<dbReference type="FunFam" id="3.10.110.10:FF:000107">
    <property type="entry name" value="Ubiquitin conjugating enzyme, putative"/>
    <property type="match status" value="1"/>
</dbReference>
<feature type="compositionally biased region" description="Polar residues" evidence="5">
    <location>
        <begin position="912"/>
        <end position="921"/>
    </location>
</feature>
<dbReference type="InterPro" id="IPR051838">
    <property type="entry name" value="ARTD_PARP"/>
</dbReference>
<feature type="region of interest" description="Disordered" evidence="5">
    <location>
        <begin position="912"/>
        <end position="940"/>
    </location>
</feature>
<organism evidence="7 8">
    <name type="scientific">Amylocarpus encephaloides</name>
    <dbReference type="NCBI Taxonomy" id="45428"/>
    <lineage>
        <taxon>Eukaryota</taxon>
        <taxon>Fungi</taxon>
        <taxon>Dikarya</taxon>
        <taxon>Ascomycota</taxon>
        <taxon>Pezizomycotina</taxon>
        <taxon>Leotiomycetes</taxon>
        <taxon>Helotiales</taxon>
        <taxon>Helotiales incertae sedis</taxon>
        <taxon>Amylocarpus</taxon>
    </lineage>
</organism>
<evidence type="ECO:0000256" key="3">
    <source>
        <dbReference type="ARBA" id="ARBA00022695"/>
    </source>
</evidence>
<keyword evidence="1" id="KW-0328">Glycosyltransferase</keyword>
<name>A0A9P8C297_9HELO</name>
<dbReference type="AlphaFoldDB" id="A0A9P8C297"/>
<evidence type="ECO:0000256" key="5">
    <source>
        <dbReference type="SAM" id="MobiDB-lite"/>
    </source>
</evidence>
<comment type="caution">
    <text evidence="7">The sequence shown here is derived from an EMBL/GenBank/DDBJ whole genome shotgun (WGS) entry which is preliminary data.</text>
</comment>
<reference evidence="7" key="1">
    <citation type="journal article" date="2021" name="IMA Fungus">
        <title>Genomic characterization of three marine fungi, including Emericellopsis atlantica sp. nov. with signatures of a generalist lifestyle and marine biomass degradation.</title>
        <authorList>
            <person name="Hagestad O.C."/>
            <person name="Hou L."/>
            <person name="Andersen J.H."/>
            <person name="Hansen E.H."/>
            <person name="Altermark B."/>
            <person name="Li C."/>
            <person name="Kuhnert E."/>
            <person name="Cox R.J."/>
            <person name="Crous P.W."/>
            <person name="Spatafora J.W."/>
            <person name="Lail K."/>
            <person name="Amirebrahimi M."/>
            <person name="Lipzen A."/>
            <person name="Pangilinan J."/>
            <person name="Andreopoulos W."/>
            <person name="Hayes R.D."/>
            <person name="Ng V."/>
            <person name="Grigoriev I.V."/>
            <person name="Jackson S.A."/>
            <person name="Sutton T.D.S."/>
            <person name="Dobson A.D.W."/>
            <person name="Rama T."/>
        </authorList>
    </citation>
    <scope>NUCLEOTIDE SEQUENCE</scope>
    <source>
        <strain evidence="7">TRa018bII</strain>
    </source>
</reference>
<dbReference type="InterPro" id="IPR012317">
    <property type="entry name" value="Poly(ADP-ribose)pol_cat_dom"/>
</dbReference>
<keyword evidence="8" id="KW-1185">Reference proteome</keyword>
<dbReference type="EMBL" id="MU251621">
    <property type="protein sequence ID" value="KAG9231149.1"/>
    <property type="molecule type" value="Genomic_DNA"/>
</dbReference>
<dbReference type="SMART" id="SM00212">
    <property type="entry name" value="UBCc"/>
    <property type="match status" value="1"/>
</dbReference>
<evidence type="ECO:0000256" key="1">
    <source>
        <dbReference type="ARBA" id="ARBA00022676"/>
    </source>
</evidence>
<dbReference type="PROSITE" id="PS50127">
    <property type="entry name" value="UBC_2"/>
    <property type="match status" value="1"/>
</dbReference>
<feature type="compositionally biased region" description="Gly residues" evidence="5">
    <location>
        <begin position="119"/>
        <end position="129"/>
    </location>
</feature>
<dbReference type="Pfam" id="PF00179">
    <property type="entry name" value="UQ_con"/>
    <property type="match status" value="1"/>
</dbReference>
<gene>
    <name evidence="7" type="ORF">BJ875DRAFT_487289</name>
</gene>
<evidence type="ECO:0000313" key="7">
    <source>
        <dbReference type="EMBL" id="KAG9231149.1"/>
    </source>
</evidence>
<evidence type="ECO:0000259" key="6">
    <source>
        <dbReference type="PROSITE" id="PS50127"/>
    </source>
</evidence>
<dbReference type="Proteomes" id="UP000824998">
    <property type="component" value="Unassembled WGS sequence"/>
</dbReference>
<dbReference type="CDD" id="cd23802">
    <property type="entry name" value="UBCc_UBE2Q"/>
    <property type="match status" value="1"/>
</dbReference>